<evidence type="ECO:0000256" key="3">
    <source>
        <dbReference type="ARBA" id="ARBA00012439"/>
    </source>
</evidence>
<organism evidence="13 14">
    <name type="scientific">Gottfriedia solisilvae</name>
    <dbReference type="NCBI Taxonomy" id="1516104"/>
    <lineage>
        <taxon>Bacteria</taxon>
        <taxon>Bacillati</taxon>
        <taxon>Bacillota</taxon>
        <taxon>Bacilli</taxon>
        <taxon>Bacillales</taxon>
        <taxon>Bacillaceae</taxon>
        <taxon>Gottfriedia</taxon>
    </lineage>
</organism>
<protein>
    <recommendedName>
        <fullName evidence="4">Farnesyl diphosphate synthase</fullName>
        <ecNumber evidence="3">2.5.1.10</ecNumber>
    </recommendedName>
    <alternativeName>
        <fullName evidence="10">(2E,6E)-farnesyl diphosphate synthase</fullName>
    </alternativeName>
    <alternativeName>
        <fullName evidence="9">Geranyltranstransferase</fullName>
    </alternativeName>
</protein>
<dbReference type="SUPFAM" id="SSF48576">
    <property type="entry name" value="Terpenoid synthases"/>
    <property type="match status" value="1"/>
</dbReference>
<proteinExistence type="inferred from homology"/>
<dbReference type="PROSITE" id="PS00723">
    <property type="entry name" value="POLYPRENYL_SYNTHASE_1"/>
    <property type="match status" value="1"/>
</dbReference>
<evidence type="ECO:0000256" key="12">
    <source>
        <dbReference type="RuleBase" id="RU004466"/>
    </source>
</evidence>
<accession>A0A8J3AEQ0</accession>
<dbReference type="InterPro" id="IPR053378">
    <property type="entry name" value="Prenyl_diphosphate_synthase"/>
</dbReference>
<dbReference type="SFLD" id="SFLDG01017">
    <property type="entry name" value="Polyprenyl_Transferase_Like"/>
    <property type="match status" value="1"/>
</dbReference>
<dbReference type="NCBIfam" id="NF045485">
    <property type="entry name" value="FPPsyn"/>
    <property type="match status" value="1"/>
</dbReference>
<dbReference type="PROSITE" id="PS00444">
    <property type="entry name" value="POLYPRENYL_SYNTHASE_2"/>
    <property type="match status" value="1"/>
</dbReference>
<dbReference type="EC" id="2.5.1.10" evidence="3"/>
<keyword evidence="6" id="KW-0479">Metal-binding</keyword>
<dbReference type="AlphaFoldDB" id="A0A8J3AEQ0"/>
<evidence type="ECO:0000256" key="9">
    <source>
        <dbReference type="ARBA" id="ARBA00032380"/>
    </source>
</evidence>
<comment type="caution">
    <text evidence="13">The sequence shown here is derived from an EMBL/GenBank/DDBJ whole genome shotgun (WGS) entry which is preliminary data.</text>
</comment>
<dbReference type="Proteomes" id="UP000626244">
    <property type="component" value="Unassembled WGS sequence"/>
</dbReference>
<comment type="catalytic activity">
    <reaction evidence="11">
        <text>isopentenyl diphosphate + (2E)-geranyl diphosphate = (2E,6E)-farnesyl diphosphate + diphosphate</text>
        <dbReference type="Rhea" id="RHEA:19361"/>
        <dbReference type="ChEBI" id="CHEBI:33019"/>
        <dbReference type="ChEBI" id="CHEBI:58057"/>
        <dbReference type="ChEBI" id="CHEBI:128769"/>
        <dbReference type="ChEBI" id="CHEBI:175763"/>
        <dbReference type="EC" id="2.5.1.10"/>
    </reaction>
</comment>
<comment type="cofactor">
    <cofactor evidence="1">
        <name>Mg(2+)</name>
        <dbReference type="ChEBI" id="CHEBI:18420"/>
    </cofactor>
</comment>
<evidence type="ECO:0000313" key="13">
    <source>
        <dbReference type="EMBL" id="GGI11336.1"/>
    </source>
</evidence>
<name>A0A8J3AEQ0_9BACI</name>
<dbReference type="OrthoDB" id="9805316at2"/>
<keyword evidence="7" id="KW-0460">Magnesium</keyword>
<evidence type="ECO:0000256" key="7">
    <source>
        <dbReference type="ARBA" id="ARBA00022842"/>
    </source>
</evidence>
<dbReference type="PANTHER" id="PTHR43281:SF1">
    <property type="entry name" value="FARNESYL DIPHOSPHATE SYNTHASE"/>
    <property type="match status" value="1"/>
</dbReference>
<dbReference type="Gene3D" id="1.10.600.10">
    <property type="entry name" value="Farnesyl Diphosphate Synthase"/>
    <property type="match status" value="1"/>
</dbReference>
<dbReference type="SFLD" id="SFLDS00005">
    <property type="entry name" value="Isoprenoid_Synthase_Type_I"/>
    <property type="match status" value="1"/>
</dbReference>
<dbReference type="GO" id="GO:0004337">
    <property type="term" value="F:(2E,6E)-farnesyl diphosphate synthase activity"/>
    <property type="evidence" value="ECO:0007669"/>
    <property type="project" value="UniProtKB-EC"/>
</dbReference>
<evidence type="ECO:0000256" key="5">
    <source>
        <dbReference type="ARBA" id="ARBA00022679"/>
    </source>
</evidence>
<reference evidence="14" key="1">
    <citation type="journal article" date="2019" name="Int. J. Syst. Evol. Microbiol.">
        <title>The Global Catalogue of Microorganisms (GCM) 10K type strain sequencing project: providing services to taxonomists for standard genome sequencing and annotation.</title>
        <authorList>
            <consortium name="The Broad Institute Genomics Platform"/>
            <consortium name="The Broad Institute Genome Sequencing Center for Infectious Disease"/>
            <person name="Wu L."/>
            <person name="Ma J."/>
        </authorList>
    </citation>
    <scope>NUCLEOTIDE SEQUENCE [LARGE SCALE GENOMIC DNA]</scope>
    <source>
        <strain evidence="14">CGMCC 1.14993</strain>
    </source>
</reference>
<keyword evidence="14" id="KW-1185">Reference proteome</keyword>
<dbReference type="InterPro" id="IPR033749">
    <property type="entry name" value="Polyprenyl_synt_CS"/>
</dbReference>
<dbReference type="PANTHER" id="PTHR43281">
    <property type="entry name" value="FARNESYL DIPHOSPHATE SYNTHASE"/>
    <property type="match status" value="1"/>
</dbReference>
<dbReference type="EMBL" id="BMHB01000001">
    <property type="protein sequence ID" value="GGI11336.1"/>
    <property type="molecule type" value="Genomic_DNA"/>
</dbReference>
<evidence type="ECO:0000256" key="1">
    <source>
        <dbReference type="ARBA" id="ARBA00001946"/>
    </source>
</evidence>
<evidence type="ECO:0000256" key="11">
    <source>
        <dbReference type="ARBA" id="ARBA00049399"/>
    </source>
</evidence>
<dbReference type="RefSeq" id="WP_087998985.1">
    <property type="nucleotide sequence ID" value="NZ_BMHB01000001.1"/>
</dbReference>
<evidence type="ECO:0000256" key="6">
    <source>
        <dbReference type="ARBA" id="ARBA00022723"/>
    </source>
</evidence>
<dbReference type="InterPro" id="IPR008949">
    <property type="entry name" value="Isoprenoid_synthase_dom_sf"/>
</dbReference>
<dbReference type="GO" id="GO:0005737">
    <property type="term" value="C:cytoplasm"/>
    <property type="evidence" value="ECO:0007669"/>
    <property type="project" value="UniProtKB-ARBA"/>
</dbReference>
<sequence>MSTFKEFMEYSSKLVSESMVESVQKLKAPERLKESMTYSLQAGGKRIRPLLLFATLDAFGKNVEIGIKPACALEMIHTYSLIHDDLPCMDDDDFRRGKPTNHKVFGEDLAVLAGDGLLTYAFQLITEMNDPNVSDQVKIRLISELAIAAGPEGMVAGQVDDMDGESKQLTGEELQYIHERKTGKMLMYPVIAGAILANSTAEQLSHLTQFAYKLGIAFQIQDDILDVIGDEEVLGKPVGSDIENDKTTYVKLYTVEGAKNRLHTFIFEAKQHIKACGIKDDLLLSICDFVENRSF</sequence>
<evidence type="ECO:0000256" key="4">
    <source>
        <dbReference type="ARBA" id="ARBA00015100"/>
    </source>
</evidence>
<evidence type="ECO:0000256" key="8">
    <source>
        <dbReference type="ARBA" id="ARBA00023229"/>
    </source>
</evidence>
<evidence type="ECO:0000256" key="10">
    <source>
        <dbReference type="ARBA" id="ARBA00032873"/>
    </source>
</evidence>
<dbReference type="InterPro" id="IPR000092">
    <property type="entry name" value="Polyprenyl_synt"/>
</dbReference>
<evidence type="ECO:0000313" key="14">
    <source>
        <dbReference type="Proteomes" id="UP000626244"/>
    </source>
</evidence>
<dbReference type="Pfam" id="PF00348">
    <property type="entry name" value="polyprenyl_synt"/>
    <property type="match status" value="1"/>
</dbReference>
<gene>
    <name evidence="13" type="primary">ispA</name>
    <name evidence="13" type="ORF">GCM10007380_07320</name>
</gene>
<keyword evidence="8" id="KW-0414">Isoprene biosynthesis</keyword>
<dbReference type="GO" id="GO:0016114">
    <property type="term" value="P:terpenoid biosynthetic process"/>
    <property type="evidence" value="ECO:0007669"/>
    <property type="project" value="UniProtKB-ARBA"/>
</dbReference>
<dbReference type="FunFam" id="1.10.600.10:FF:000001">
    <property type="entry name" value="Geranylgeranyl diphosphate synthase"/>
    <property type="match status" value="1"/>
</dbReference>
<comment type="similarity">
    <text evidence="2 12">Belongs to the FPP/GGPP synthase family.</text>
</comment>
<evidence type="ECO:0000256" key="2">
    <source>
        <dbReference type="ARBA" id="ARBA00006706"/>
    </source>
</evidence>
<keyword evidence="5 12" id="KW-0808">Transferase</keyword>
<dbReference type="GO" id="GO:0046872">
    <property type="term" value="F:metal ion binding"/>
    <property type="evidence" value="ECO:0007669"/>
    <property type="project" value="UniProtKB-KW"/>
</dbReference>
<dbReference type="CDD" id="cd00685">
    <property type="entry name" value="Trans_IPPS_HT"/>
    <property type="match status" value="1"/>
</dbReference>